<keyword evidence="3" id="KW-1185">Reference proteome</keyword>
<comment type="caution">
    <text evidence="2">The sequence shown here is derived from an EMBL/GenBank/DDBJ whole genome shotgun (WGS) entry which is preliminary data.</text>
</comment>
<reference evidence="2 3" key="1">
    <citation type="submission" date="2019-10" db="EMBL/GenBank/DDBJ databases">
        <title>Streptomyces sp. nov., a novel actinobacterium isolated from alkaline environment.</title>
        <authorList>
            <person name="Golinska P."/>
        </authorList>
    </citation>
    <scope>NUCLEOTIDE SEQUENCE [LARGE SCALE GENOMIC DNA]</scope>
    <source>
        <strain evidence="2 3">OF1</strain>
    </source>
</reference>
<dbReference type="EMBL" id="JABJXA010000137">
    <property type="protein sequence ID" value="MBB1261039.1"/>
    <property type="molecule type" value="Genomic_DNA"/>
</dbReference>
<evidence type="ECO:0000313" key="1">
    <source>
        <dbReference type="EMBL" id="MBB1261039.1"/>
    </source>
</evidence>
<organism evidence="2 3">
    <name type="scientific">Streptomyces alkaliterrae</name>
    <dbReference type="NCBI Taxonomy" id="2213162"/>
    <lineage>
        <taxon>Bacteria</taxon>
        <taxon>Bacillati</taxon>
        <taxon>Actinomycetota</taxon>
        <taxon>Actinomycetes</taxon>
        <taxon>Kitasatosporales</taxon>
        <taxon>Streptomycetaceae</taxon>
        <taxon>Streptomyces</taxon>
    </lineage>
</organism>
<evidence type="ECO:0000313" key="4">
    <source>
        <dbReference type="Proteomes" id="UP000517765"/>
    </source>
</evidence>
<dbReference type="EMBL" id="VJYK02000077">
    <property type="protein sequence ID" value="MQS02194.1"/>
    <property type="molecule type" value="Genomic_DNA"/>
</dbReference>
<dbReference type="Proteomes" id="UP000320857">
    <property type="component" value="Unassembled WGS sequence"/>
</dbReference>
<dbReference type="Proteomes" id="UP000517765">
    <property type="component" value="Unassembled WGS sequence"/>
</dbReference>
<dbReference type="OrthoDB" id="63519at2"/>
<reference evidence="4" key="2">
    <citation type="submission" date="2020-05" db="EMBL/GenBank/DDBJ databases">
        <title>Classification of alakaliphilic streptomycetes isolated from an alkaline soil next to Lonar Crater, India and a proposal for the recognition of Streptomyces alkaliterrae sp. nov.</title>
        <authorList>
            <person name="Golinska P."/>
        </authorList>
    </citation>
    <scope>NUCLEOTIDE SEQUENCE [LARGE SCALE GENOMIC DNA]</scope>
    <source>
        <strain evidence="4">OF8</strain>
    </source>
</reference>
<evidence type="ECO:0000313" key="3">
    <source>
        <dbReference type="Proteomes" id="UP000320857"/>
    </source>
</evidence>
<sequence>MAVATGAALPERFDAGFLDVVGAFVDALIANLEAALCRSEPVGGQALAWSDWLDFLNGAW</sequence>
<proteinExistence type="predicted"/>
<reference evidence="1" key="3">
    <citation type="journal article" name="Syst. Appl. Microbiol.">
        <title>Streptomyces alkaliterrae sp. nov., isolated from an alkaline soil, and emended descriptions of Streptomyces alkaliphilus, Streptomyces calidiresistens and Streptomyces durbertensis.</title>
        <authorList>
            <person name="Swiecimska M."/>
            <person name="Golinska P."/>
            <person name="Nouioui I."/>
            <person name="Wypij M."/>
            <person name="Rai M."/>
            <person name="Sangal V."/>
            <person name="Goodfellow M."/>
        </authorList>
    </citation>
    <scope>NUCLEOTIDE SEQUENCE</scope>
    <source>
        <strain evidence="1">OF8</strain>
    </source>
</reference>
<dbReference type="AlphaFoldDB" id="A0A5P0YPB1"/>
<protein>
    <submittedName>
        <fullName evidence="2">Uncharacterized protein</fullName>
    </submittedName>
</protein>
<gene>
    <name evidence="2" type="ORF">FNX44_009965</name>
    <name evidence="1" type="ORF">H3147_19745</name>
</gene>
<name>A0A5P0YPB1_9ACTN</name>
<evidence type="ECO:0000313" key="2">
    <source>
        <dbReference type="EMBL" id="MQS02194.1"/>
    </source>
</evidence>
<dbReference type="RefSeq" id="WP_143647658.1">
    <property type="nucleotide sequence ID" value="NZ_JABJXA010000137.1"/>
</dbReference>
<accession>A0A5P0YPB1</accession>